<sequence length="90" mass="10493">MELARAFEIEPHELFRYATSREKLELDLMREVIVQLDEMVIRLGISLSPQQRGDLTIALYRLETKFLSEADLAEHEVDLKKFEDMVKALG</sequence>
<evidence type="ECO:0000313" key="1">
    <source>
        <dbReference type="EMBL" id="SPH19587.1"/>
    </source>
</evidence>
<proteinExistence type="predicted"/>
<dbReference type="Proteomes" id="UP000244880">
    <property type="component" value="Unassembled WGS sequence"/>
</dbReference>
<reference evidence="1 2" key="1">
    <citation type="submission" date="2018-03" db="EMBL/GenBank/DDBJ databases">
        <authorList>
            <person name="Keele B.F."/>
        </authorList>
    </citation>
    <scope>NUCLEOTIDE SEQUENCE [LARGE SCALE GENOMIC DNA]</scope>
    <source>
        <strain evidence="1 2">CECT 8599</strain>
    </source>
</reference>
<dbReference type="AlphaFoldDB" id="A0A2R8B965"/>
<protein>
    <submittedName>
        <fullName evidence="1">Uncharacterized protein</fullName>
    </submittedName>
</protein>
<name>A0A2R8B965_9RHOB</name>
<accession>A0A2R8B965</accession>
<gene>
    <name evidence="1" type="ORF">ASD8599_00322</name>
</gene>
<organism evidence="1 2">
    <name type="scientific">Ascidiaceihabitans donghaensis</name>
    <dbReference type="NCBI Taxonomy" id="1510460"/>
    <lineage>
        <taxon>Bacteria</taxon>
        <taxon>Pseudomonadati</taxon>
        <taxon>Pseudomonadota</taxon>
        <taxon>Alphaproteobacteria</taxon>
        <taxon>Rhodobacterales</taxon>
        <taxon>Paracoccaceae</taxon>
        <taxon>Ascidiaceihabitans</taxon>
    </lineage>
</organism>
<evidence type="ECO:0000313" key="2">
    <source>
        <dbReference type="Proteomes" id="UP000244880"/>
    </source>
</evidence>
<dbReference type="EMBL" id="OMOR01000001">
    <property type="protein sequence ID" value="SPH19587.1"/>
    <property type="molecule type" value="Genomic_DNA"/>
</dbReference>
<keyword evidence="2" id="KW-1185">Reference proteome</keyword>